<evidence type="ECO:0000313" key="4">
    <source>
        <dbReference type="Proteomes" id="UP000673691"/>
    </source>
</evidence>
<evidence type="ECO:0000256" key="1">
    <source>
        <dbReference type="SAM" id="MobiDB-lite"/>
    </source>
</evidence>
<dbReference type="InterPro" id="IPR003695">
    <property type="entry name" value="Ppx_GppA_N"/>
</dbReference>
<evidence type="ECO:0000259" key="2">
    <source>
        <dbReference type="Pfam" id="PF02541"/>
    </source>
</evidence>
<proteinExistence type="predicted"/>
<dbReference type="AlphaFoldDB" id="A0A8H8DFW9"/>
<dbReference type="EMBL" id="JAEFCI010010629">
    <property type="protein sequence ID" value="KAG5457104.1"/>
    <property type="molecule type" value="Genomic_DNA"/>
</dbReference>
<dbReference type="Gene3D" id="3.30.420.150">
    <property type="entry name" value="Exopolyphosphatase. Domain 2"/>
    <property type="match status" value="1"/>
</dbReference>
<feature type="domain" description="Ppx/GppA phosphatase N-terminal" evidence="2">
    <location>
        <begin position="176"/>
        <end position="301"/>
    </location>
</feature>
<dbReference type="Gene3D" id="3.30.420.40">
    <property type="match status" value="1"/>
</dbReference>
<gene>
    <name evidence="3" type="ORF">BJ554DRAFT_2975</name>
</gene>
<dbReference type="InterPro" id="IPR043129">
    <property type="entry name" value="ATPase_NBD"/>
</dbReference>
<name>A0A8H8DFW9_9FUNG</name>
<comment type="caution">
    <text evidence="3">The sequence shown here is derived from an EMBL/GenBank/DDBJ whole genome shotgun (WGS) entry which is preliminary data.</text>
</comment>
<protein>
    <recommendedName>
        <fullName evidence="2">Ppx/GppA phosphatase N-terminal domain-containing protein</fullName>
    </recommendedName>
</protein>
<dbReference type="OrthoDB" id="2014654at2759"/>
<accession>A0A8H8DFW9</accession>
<feature type="region of interest" description="Disordered" evidence="1">
    <location>
        <begin position="25"/>
        <end position="88"/>
    </location>
</feature>
<dbReference type="InterPro" id="IPR050273">
    <property type="entry name" value="GppA/Ppx_hydrolase"/>
</dbReference>
<dbReference type="PANTHER" id="PTHR30005">
    <property type="entry name" value="EXOPOLYPHOSPHATASE"/>
    <property type="match status" value="1"/>
</dbReference>
<feature type="non-terminal residue" evidence="3">
    <location>
        <position position="466"/>
    </location>
</feature>
<organism evidence="3 4">
    <name type="scientific">Olpidium bornovanus</name>
    <dbReference type="NCBI Taxonomy" id="278681"/>
    <lineage>
        <taxon>Eukaryota</taxon>
        <taxon>Fungi</taxon>
        <taxon>Fungi incertae sedis</taxon>
        <taxon>Olpidiomycota</taxon>
        <taxon>Olpidiomycotina</taxon>
        <taxon>Olpidiomycetes</taxon>
        <taxon>Olpidiales</taxon>
        <taxon>Olpidiaceae</taxon>
        <taxon>Olpidium</taxon>
    </lineage>
</organism>
<sequence>MSAVSASRRTRHPPEPPYDLARQLAAEEAAAESRPTTPIAAARVTTARPRFSRVLNGPRRRRSAAAPTPLRRRRRPPPPPPPTPAGPFLAAVCDVGSNGIRFGVLASLRRELPVLGEERAAISLYEAQQARPPASAPNGEPASPSSALSTQSSPSPLDDDRDEFPCAWSPALRPIPDAVLDDVAASMRRFAAIARRHGAELWVIATEATRTAPNSAALKERIREATGGREPSLLSKEDESTLSSLGAVATMGAVTGPSMDLGGGSLELNYLSAGEAPVEVDAASERQKRKPQSIPYGAAVVTMKLEQAAAFCGASVARQQTPTDFRADNGRPQSCAAAAASIVLEELVAAVRRAKADAGLTDADCDGATLYLAGGGFRAIGSIAIASRDHPFRTINGFTIDSAALRDTCLDLGSKSPADLNRLLRGNPAISAQRAAQIPGNLLIVLAALEVLRPAEVCFVEGGVRH</sequence>
<dbReference type="Proteomes" id="UP000673691">
    <property type="component" value="Unassembled WGS sequence"/>
</dbReference>
<feature type="compositionally biased region" description="Low complexity" evidence="1">
    <location>
        <begin position="141"/>
        <end position="156"/>
    </location>
</feature>
<keyword evidence="4" id="KW-1185">Reference proteome</keyword>
<dbReference type="SUPFAM" id="SSF53067">
    <property type="entry name" value="Actin-like ATPase domain"/>
    <property type="match status" value="2"/>
</dbReference>
<dbReference type="GO" id="GO:0006357">
    <property type="term" value="P:regulation of transcription by RNA polymerase II"/>
    <property type="evidence" value="ECO:0007669"/>
    <property type="project" value="TreeGrafter"/>
</dbReference>
<dbReference type="PANTHER" id="PTHR30005:SF0">
    <property type="entry name" value="RETROGRADE REGULATION PROTEIN 2"/>
    <property type="match status" value="1"/>
</dbReference>
<dbReference type="Pfam" id="PF02541">
    <property type="entry name" value="Ppx-GppA"/>
    <property type="match status" value="1"/>
</dbReference>
<reference evidence="3 4" key="1">
    <citation type="journal article" name="Sci. Rep.">
        <title>Genome-scale phylogenetic analyses confirm Olpidium as the closest living zoosporic fungus to the non-flagellated, terrestrial fungi.</title>
        <authorList>
            <person name="Chang Y."/>
            <person name="Rochon D."/>
            <person name="Sekimoto S."/>
            <person name="Wang Y."/>
            <person name="Chovatia M."/>
            <person name="Sandor L."/>
            <person name="Salamov A."/>
            <person name="Grigoriev I.V."/>
            <person name="Stajich J.E."/>
            <person name="Spatafora J.W."/>
        </authorList>
    </citation>
    <scope>NUCLEOTIDE SEQUENCE [LARGE SCALE GENOMIC DNA]</scope>
    <source>
        <strain evidence="3">S191</strain>
    </source>
</reference>
<feature type="region of interest" description="Disordered" evidence="1">
    <location>
        <begin position="128"/>
        <end position="168"/>
    </location>
</feature>
<evidence type="ECO:0000313" key="3">
    <source>
        <dbReference type="EMBL" id="KAG5457104.1"/>
    </source>
</evidence>